<evidence type="ECO:0000313" key="3">
    <source>
        <dbReference type="EMBL" id="MBD1420645.1"/>
    </source>
</evidence>
<dbReference type="Pfam" id="PF16227">
    <property type="entry name" value="DUF4886"/>
    <property type="match status" value="1"/>
</dbReference>
<dbReference type="InterPro" id="IPR036514">
    <property type="entry name" value="SGNH_hydro_sf"/>
</dbReference>
<name>A0ABR7XN94_9SPHI</name>
<dbReference type="Proteomes" id="UP000651112">
    <property type="component" value="Unassembled WGS sequence"/>
</dbReference>
<evidence type="ECO:0000259" key="2">
    <source>
        <dbReference type="Pfam" id="PF16227"/>
    </source>
</evidence>
<dbReference type="Gene3D" id="3.40.50.1110">
    <property type="entry name" value="SGNH hydrolase"/>
    <property type="match status" value="1"/>
</dbReference>
<evidence type="ECO:0000313" key="4">
    <source>
        <dbReference type="Proteomes" id="UP000651112"/>
    </source>
</evidence>
<feature type="region of interest" description="Disordered" evidence="1">
    <location>
        <begin position="1"/>
        <end position="21"/>
    </location>
</feature>
<keyword evidence="4" id="KW-1185">Reference proteome</keyword>
<sequence>MSGFISCDKDEKQTEIEQPSPEEEKVVKVLAIGNSFSEDALEGYLYELAEAADKTIVIGNLYIGGATLTTHWENASADNAAYQYRKIDREGRRTNERNIRIRTAIMDEEWDYIVLQQASSLSGRYVTYRPFLTDIAKYVEEHATNPNMALILHQVWAYAQHSTHNGFANYDNDQLTMYKAIVETVERAKDLANISFVVPTGTAIQNGRTSAIGDRFDRDGYHLDLGIGRYTAACVWFEALFDESVLGNSYRPTDVSPKEAEIAQNAAHRAMEKPNEISEMADYK</sequence>
<organism evidence="3 4">
    <name type="scientific">Sphingobacterium chuzhouense</name>
    <dbReference type="NCBI Taxonomy" id="1742264"/>
    <lineage>
        <taxon>Bacteria</taxon>
        <taxon>Pseudomonadati</taxon>
        <taxon>Bacteroidota</taxon>
        <taxon>Sphingobacteriia</taxon>
        <taxon>Sphingobacteriales</taxon>
        <taxon>Sphingobacteriaceae</taxon>
        <taxon>Sphingobacterium</taxon>
    </lineage>
</organism>
<evidence type="ECO:0000256" key="1">
    <source>
        <dbReference type="SAM" id="MobiDB-lite"/>
    </source>
</evidence>
<protein>
    <submittedName>
        <fullName evidence="3">DUF4886 domain-containing protein</fullName>
    </submittedName>
</protein>
<dbReference type="InterPro" id="IPR032616">
    <property type="entry name" value="DUF4886"/>
</dbReference>
<dbReference type="EMBL" id="JACNYL010000001">
    <property type="protein sequence ID" value="MBD1420645.1"/>
    <property type="molecule type" value="Genomic_DNA"/>
</dbReference>
<proteinExistence type="predicted"/>
<reference evidence="3 4" key="1">
    <citation type="submission" date="2020-08" db="EMBL/GenBank/DDBJ databases">
        <title>Sphingobacterium sp. DN00404 isolated from aquaculture water.</title>
        <authorList>
            <person name="Zhang M."/>
        </authorList>
    </citation>
    <scope>NUCLEOTIDE SEQUENCE [LARGE SCALE GENOMIC DNA]</scope>
    <source>
        <strain evidence="3 4">KCTC 42746</strain>
    </source>
</reference>
<accession>A0ABR7XN94</accession>
<comment type="caution">
    <text evidence="3">The sequence shown here is derived from an EMBL/GenBank/DDBJ whole genome shotgun (WGS) entry which is preliminary data.</text>
</comment>
<feature type="domain" description="DUF4886" evidence="2">
    <location>
        <begin position="28"/>
        <end position="270"/>
    </location>
</feature>
<gene>
    <name evidence="3" type="ORF">H8B21_03580</name>
</gene>